<dbReference type="GO" id="GO:0009055">
    <property type="term" value="F:electron transfer activity"/>
    <property type="evidence" value="ECO:0007669"/>
    <property type="project" value="TreeGrafter"/>
</dbReference>
<proteinExistence type="predicted"/>
<dbReference type="Pfam" id="PF00384">
    <property type="entry name" value="Molybdopterin"/>
    <property type="match status" value="1"/>
</dbReference>
<feature type="non-terminal residue" evidence="5">
    <location>
        <position position="1"/>
    </location>
</feature>
<dbReference type="PANTHER" id="PTHR43742">
    <property type="entry name" value="TRIMETHYLAMINE-N-OXIDE REDUCTASE"/>
    <property type="match status" value="1"/>
</dbReference>
<dbReference type="InterPro" id="IPR006656">
    <property type="entry name" value="Mopterin_OxRdtase"/>
</dbReference>
<dbReference type="AlphaFoldDB" id="X1MIT5"/>
<dbReference type="InterPro" id="IPR050612">
    <property type="entry name" value="Prok_Mopterin_Oxidored"/>
</dbReference>
<organism evidence="5">
    <name type="scientific">marine sediment metagenome</name>
    <dbReference type="NCBI Taxonomy" id="412755"/>
    <lineage>
        <taxon>unclassified sequences</taxon>
        <taxon>metagenomes</taxon>
        <taxon>ecological metagenomes</taxon>
    </lineage>
</organism>
<dbReference type="GO" id="GO:0030288">
    <property type="term" value="C:outer membrane-bounded periplasmic space"/>
    <property type="evidence" value="ECO:0007669"/>
    <property type="project" value="TreeGrafter"/>
</dbReference>
<dbReference type="GO" id="GO:0009061">
    <property type="term" value="P:anaerobic respiration"/>
    <property type="evidence" value="ECO:0007669"/>
    <property type="project" value="TreeGrafter"/>
</dbReference>
<evidence type="ECO:0000256" key="3">
    <source>
        <dbReference type="ARBA" id="ARBA00023002"/>
    </source>
</evidence>
<evidence type="ECO:0000256" key="2">
    <source>
        <dbReference type="ARBA" id="ARBA00022505"/>
    </source>
</evidence>
<dbReference type="Gene3D" id="3.40.50.740">
    <property type="match status" value="1"/>
</dbReference>
<evidence type="ECO:0000256" key="1">
    <source>
        <dbReference type="ARBA" id="ARBA00001942"/>
    </source>
</evidence>
<reference evidence="5" key="1">
    <citation type="journal article" date="2014" name="Front. Microbiol.">
        <title>High frequency of phylogenetically diverse reductive dehalogenase-homologous genes in deep subseafloor sedimentary metagenomes.</title>
        <authorList>
            <person name="Kawai M."/>
            <person name="Futagami T."/>
            <person name="Toyoda A."/>
            <person name="Takaki Y."/>
            <person name="Nishi S."/>
            <person name="Hori S."/>
            <person name="Arai W."/>
            <person name="Tsubouchi T."/>
            <person name="Morono Y."/>
            <person name="Uchiyama I."/>
            <person name="Ito T."/>
            <person name="Fujiyama A."/>
            <person name="Inagaki F."/>
            <person name="Takami H."/>
        </authorList>
    </citation>
    <scope>NUCLEOTIDE SEQUENCE</scope>
    <source>
        <strain evidence="5">Expedition CK06-06</strain>
    </source>
</reference>
<dbReference type="PANTHER" id="PTHR43742:SF10">
    <property type="entry name" value="TRIMETHYLAMINE-N-OXIDE REDUCTASE 2"/>
    <property type="match status" value="1"/>
</dbReference>
<feature type="domain" description="Molybdopterin oxidoreductase" evidence="4">
    <location>
        <begin position="2"/>
        <end position="302"/>
    </location>
</feature>
<accession>X1MIT5</accession>
<dbReference type="Gene3D" id="3.40.228.10">
    <property type="entry name" value="Dimethylsulfoxide Reductase, domain 2"/>
    <property type="match status" value="1"/>
</dbReference>
<sequence>DRIKYPLKRVDFDPDGDRHPETRGKSGYQKISWDEALDIVAGEMKRIRNTYGPSAILAMTSSHHNWGNVGYKLSTFMRFFNVLGFTSVFDNPDSWEGFHWGAVHTYGFYWNLGAPEQYDLLEDALKNTELMIYWSNDPDSTRGTYCGQESAIWRLWLRELGKKQIFIDPYCNYTAAIMADKWIAPRVGTDAAMALAIAYVWIIEDTYDHNYVATRTVGFDQFRKYVIGEDDGVPKTPKWAEEITGVSARTITALAREWASKRTMLSCGNRGGFGGAMRQAYGHEWARLMVLLQAMQGLGKPGVGMWGATMGGPYYSE</sequence>
<protein>
    <recommendedName>
        <fullName evidence="4">Molybdopterin oxidoreductase domain-containing protein</fullName>
    </recommendedName>
</protein>
<name>X1MIT5_9ZZZZ</name>
<feature type="non-terminal residue" evidence="5">
    <location>
        <position position="317"/>
    </location>
</feature>
<comment type="caution">
    <text evidence="5">The sequence shown here is derived from an EMBL/GenBank/DDBJ whole genome shotgun (WGS) entry which is preliminary data.</text>
</comment>
<comment type="cofactor">
    <cofactor evidence="1">
        <name>Mo-bis(molybdopterin guanine dinucleotide)</name>
        <dbReference type="ChEBI" id="CHEBI:60539"/>
    </cofactor>
</comment>
<keyword evidence="2" id="KW-0500">Molybdenum</keyword>
<gene>
    <name evidence="5" type="ORF">S06H3_18385</name>
</gene>
<evidence type="ECO:0000259" key="4">
    <source>
        <dbReference type="Pfam" id="PF00384"/>
    </source>
</evidence>
<dbReference type="GO" id="GO:0030151">
    <property type="term" value="F:molybdenum ion binding"/>
    <property type="evidence" value="ECO:0007669"/>
    <property type="project" value="TreeGrafter"/>
</dbReference>
<dbReference type="SUPFAM" id="SSF53706">
    <property type="entry name" value="Formate dehydrogenase/DMSO reductase, domains 1-3"/>
    <property type="match status" value="1"/>
</dbReference>
<keyword evidence="3" id="KW-0560">Oxidoreductase</keyword>
<evidence type="ECO:0000313" key="5">
    <source>
        <dbReference type="EMBL" id="GAI14625.1"/>
    </source>
</evidence>
<dbReference type="GO" id="GO:0016491">
    <property type="term" value="F:oxidoreductase activity"/>
    <property type="evidence" value="ECO:0007669"/>
    <property type="project" value="UniProtKB-KW"/>
</dbReference>
<dbReference type="EMBL" id="BARV01009291">
    <property type="protein sequence ID" value="GAI14625.1"/>
    <property type="molecule type" value="Genomic_DNA"/>
</dbReference>